<dbReference type="EMBL" id="MCGE01000015">
    <property type="protein sequence ID" value="ORZ14162.1"/>
    <property type="molecule type" value="Genomic_DNA"/>
</dbReference>
<organism evidence="2 3">
    <name type="scientific">Absidia repens</name>
    <dbReference type="NCBI Taxonomy" id="90262"/>
    <lineage>
        <taxon>Eukaryota</taxon>
        <taxon>Fungi</taxon>
        <taxon>Fungi incertae sedis</taxon>
        <taxon>Mucoromycota</taxon>
        <taxon>Mucoromycotina</taxon>
        <taxon>Mucoromycetes</taxon>
        <taxon>Mucorales</taxon>
        <taxon>Cunninghamellaceae</taxon>
        <taxon>Absidia</taxon>
    </lineage>
</organism>
<proteinExistence type="predicted"/>
<keyword evidence="1" id="KW-1133">Transmembrane helix</keyword>
<name>A0A1X2ICX7_9FUNG</name>
<comment type="caution">
    <text evidence="2">The sequence shown here is derived from an EMBL/GenBank/DDBJ whole genome shotgun (WGS) entry which is preliminary data.</text>
</comment>
<sequence>MGIPTAINFYYDIVDLGNGLLVVYSIQWCSTPSHMESSIHTLCTFYRINLLLGSSFYTFGTLPMAGICIICLLNSLIFIPIPKRNHRSFGTPHHLFFIFYPTYYYRIFLLHVIFFYISLYCICLLF</sequence>
<protein>
    <submittedName>
        <fullName evidence="2">Uncharacterized protein</fullName>
    </submittedName>
</protein>
<dbReference type="AlphaFoldDB" id="A0A1X2ICX7"/>
<accession>A0A1X2ICX7</accession>
<feature type="non-terminal residue" evidence="2">
    <location>
        <position position="126"/>
    </location>
</feature>
<keyword evidence="3" id="KW-1185">Reference proteome</keyword>
<feature type="transmembrane region" description="Helical" evidence="1">
    <location>
        <begin position="103"/>
        <end position="125"/>
    </location>
</feature>
<dbReference type="Proteomes" id="UP000193560">
    <property type="component" value="Unassembled WGS sequence"/>
</dbReference>
<evidence type="ECO:0000313" key="2">
    <source>
        <dbReference type="EMBL" id="ORZ14162.1"/>
    </source>
</evidence>
<gene>
    <name evidence="2" type="ORF">BCR42DRAFT_418180</name>
</gene>
<reference evidence="2 3" key="1">
    <citation type="submission" date="2016-07" db="EMBL/GenBank/DDBJ databases">
        <title>Pervasive Adenine N6-methylation of Active Genes in Fungi.</title>
        <authorList>
            <consortium name="DOE Joint Genome Institute"/>
            <person name="Mondo S.J."/>
            <person name="Dannebaum R.O."/>
            <person name="Kuo R.C."/>
            <person name="Labutti K."/>
            <person name="Haridas S."/>
            <person name="Kuo A."/>
            <person name="Salamov A."/>
            <person name="Ahrendt S.R."/>
            <person name="Lipzen A."/>
            <person name="Sullivan W."/>
            <person name="Andreopoulos W.B."/>
            <person name="Clum A."/>
            <person name="Lindquist E."/>
            <person name="Daum C."/>
            <person name="Ramamoorthy G.K."/>
            <person name="Gryganskyi A."/>
            <person name="Culley D."/>
            <person name="Magnuson J.K."/>
            <person name="James T.Y."/>
            <person name="O'Malley M.A."/>
            <person name="Stajich J.E."/>
            <person name="Spatafora J.W."/>
            <person name="Visel A."/>
            <person name="Grigoriev I.V."/>
        </authorList>
    </citation>
    <scope>NUCLEOTIDE SEQUENCE [LARGE SCALE GENOMIC DNA]</scope>
    <source>
        <strain evidence="2 3">NRRL 1336</strain>
    </source>
</reference>
<evidence type="ECO:0000313" key="3">
    <source>
        <dbReference type="Proteomes" id="UP000193560"/>
    </source>
</evidence>
<keyword evidence="1" id="KW-0472">Membrane</keyword>
<keyword evidence="1" id="KW-0812">Transmembrane</keyword>
<feature type="transmembrane region" description="Helical" evidence="1">
    <location>
        <begin position="56"/>
        <end position="79"/>
    </location>
</feature>
<evidence type="ECO:0000256" key="1">
    <source>
        <dbReference type="SAM" id="Phobius"/>
    </source>
</evidence>